<evidence type="ECO:0000313" key="3">
    <source>
        <dbReference type="Proteomes" id="UP000477782"/>
    </source>
</evidence>
<name>A0A6M0QSU9_9RHOB</name>
<evidence type="ECO:0000313" key="2">
    <source>
        <dbReference type="EMBL" id="NEY90518.1"/>
    </source>
</evidence>
<feature type="transmembrane region" description="Helical" evidence="1">
    <location>
        <begin position="71"/>
        <end position="90"/>
    </location>
</feature>
<accession>A0A6M0QSU9</accession>
<sequence>MIALFRAGILAFVILTVVYLLVSIYSRSMRREKLEKEWDTDPAREGAAKDERATYIESGMQAYRHSLRRRLILLVYIIPMVVFLATVYVINAQ</sequence>
<keyword evidence="3" id="KW-1185">Reference proteome</keyword>
<evidence type="ECO:0008006" key="4">
    <source>
        <dbReference type="Google" id="ProtNLM"/>
    </source>
</evidence>
<proteinExistence type="predicted"/>
<dbReference type="RefSeq" id="WP_164625054.1">
    <property type="nucleotide sequence ID" value="NZ_JAAIVJ010000004.1"/>
</dbReference>
<protein>
    <recommendedName>
        <fullName evidence="4">Cation/multidrug efflux pump</fullName>
    </recommendedName>
</protein>
<keyword evidence="1" id="KW-0472">Membrane</keyword>
<comment type="caution">
    <text evidence="2">The sequence shown here is derived from an EMBL/GenBank/DDBJ whole genome shotgun (WGS) entry which is preliminary data.</text>
</comment>
<dbReference type="EMBL" id="JAAIVJ010000004">
    <property type="protein sequence ID" value="NEY90518.1"/>
    <property type="molecule type" value="Genomic_DNA"/>
</dbReference>
<dbReference type="AlphaFoldDB" id="A0A6M0QSU9"/>
<gene>
    <name evidence="2" type="ORF">G4Z14_09435</name>
</gene>
<keyword evidence="1" id="KW-0812">Transmembrane</keyword>
<feature type="transmembrane region" description="Helical" evidence="1">
    <location>
        <begin position="6"/>
        <end position="26"/>
    </location>
</feature>
<reference evidence="2 3" key="1">
    <citation type="submission" date="2020-02" db="EMBL/GenBank/DDBJ databases">
        <authorList>
            <person name="Chen W.-M."/>
        </authorList>
    </citation>
    <scope>NUCLEOTIDE SEQUENCE [LARGE SCALE GENOMIC DNA]</scope>
    <source>
        <strain evidence="2 3">KMS-5</strain>
    </source>
</reference>
<keyword evidence="1" id="KW-1133">Transmembrane helix</keyword>
<evidence type="ECO:0000256" key="1">
    <source>
        <dbReference type="SAM" id="Phobius"/>
    </source>
</evidence>
<organism evidence="2 3">
    <name type="scientific">Tabrizicola oligotrophica</name>
    <dbReference type="NCBI Taxonomy" id="2710650"/>
    <lineage>
        <taxon>Bacteria</taxon>
        <taxon>Pseudomonadati</taxon>
        <taxon>Pseudomonadota</taxon>
        <taxon>Alphaproteobacteria</taxon>
        <taxon>Rhodobacterales</taxon>
        <taxon>Paracoccaceae</taxon>
        <taxon>Tabrizicola</taxon>
    </lineage>
</organism>
<dbReference type="Proteomes" id="UP000477782">
    <property type="component" value="Unassembled WGS sequence"/>
</dbReference>